<dbReference type="PANTHER" id="PTHR11895">
    <property type="entry name" value="TRANSAMIDASE"/>
    <property type="match status" value="1"/>
</dbReference>
<gene>
    <name evidence="3" type="ORF">ETSY1_21695</name>
</gene>
<dbReference type="PROSITE" id="PS00571">
    <property type="entry name" value="AMIDASES"/>
    <property type="match status" value="1"/>
</dbReference>
<keyword evidence="4" id="KW-1185">Reference proteome</keyword>
<evidence type="ECO:0000313" key="4">
    <source>
        <dbReference type="Proteomes" id="UP000019141"/>
    </source>
</evidence>
<feature type="domain" description="Amidase" evidence="2">
    <location>
        <begin position="28"/>
        <end position="448"/>
    </location>
</feature>
<dbReference type="EMBL" id="AZHW01000634">
    <property type="protein sequence ID" value="ETW97678.1"/>
    <property type="molecule type" value="Genomic_DNA"/>
</dbReference>
<dbReference type="InterPro" id="IPR020556">
    <property type="entry name" value="Amidase_CS"/>
</dbReference>
<sequence length="467" mass="50545">MMEAAEIPFLSVFQLSELIKSRQVSPVEVVEGYLDRIDRLNDRLYAYLTVCRDQAVEAARQSERELAQGEYRGPLHGVPVAVKDQLNTAGIRTTCGTPIFNDVVPDADATVIAKLKAAGAILLGKLNMTEFGTTSLSHAFDTARNPWDLERFTGGSSSGSGGATAAFLCATSLGEDTGGSVRGPAAWCGLVGLRPTWGRVSRYGLRPGMWSMDTIGPLSRTVEDCALTLQAIAGHDPNDAYTWDVPVPDYRAALDANLAGKRVGVVKELLYADVVEPEVRDAVSQSVQVLAELGAQVEEVSIPLTRHANTISSVLRVEAPTNYRELIRERLQEIEHDNRIAYLTWSLTPALAYYKALKLRALLRQEVLAALDHADVLVMPTMGTAAPKIEPDPIIDSKAATNRNRAGLTTSFSLASSPALSICCGFTSENLPIGLQIGGKPFAEQTILNVAYAYQQATDWHGRRPPI</sequence>
<dbReference type="PATRIC" id="fig|1429438.4.peg.4199"/>
<dbReference type="InterPro" id="IPR036928">
    <property type="entry name" value="AS_sf"/>
</dbReference>
<dbReference type="Gene3D" id="3.90.1300.10">
    <property type="entry name" value="Amidase signature (AS) domain"/>
    <property type="match status" value="1"/>
</dbReference>
<dbReference type="InterPro" id="IPR000120">
    <property type="entry name" value="Amidase"/>
</dbReference>
<dbReference type="InterPro" id="IPR023631">
    <property type="entry name" value="Amidase_dom"/>
</dbReference>
<dbReference type="SUPFAM" id="SSF75304">
    <property type="entry name" value="Amidase signature (AS) enzymes"/>
    <property type="match status" value="1"/>
</dbReference>
<dbReference type="AlphaFoldDB" id="W4LHT9"/>
<protein>
    <recommendedName>
        <fullName evidence="2">Amidase domain-containing protein</fullName>
    </recommendedName>
</protein>
<dbReference type="Pfam" id="PF01425">
    <property type="entry name" value="Amidase"/>
    <property type="match status" value="1"/>
</dbReference>
<reference evidence="3 4" key="1">
    <citation type="journal article" date="2014" name="Nature">
        <title>An environmental bacterial taxon with a large and distinct metabolic repertoire.</title>
        <authorList>
            <person name="Wilson M.C."/>
            <person name="Mori T."/>
            <person name="Ruckert C."/>
            <person name="Uria A.R."/>
            <person name="Helf M.J."/>
            <person name="Takada K."/>
            <person name="Gernert C."/>
            <person name="Steffens U.A."/>
            <person name="Heycke N."/>
            <person name="Schmitt S."/>
            <person name="Rinke C."/>
            <person name="Helfrich E.J."/>
            <person name="Brachmann A.O."/>
            <person name="Gurgui C."/>
            <person name="Wakimoto T."/>
            <person name="Kracht M."/>
            <person name="Crusemann M."/>
            <person name="Hentschel U."/>
            <person name="Abe I."/>
            <person name="Matsunaga S."/>
            <person name="Kalinowski J."/>
            <person name="Takeyama H."/>
            <person name="Piel J."/>
        </authorList>
    </citation>
    <scope>NUCLEOTIDE SEQUENCE [LARGE SCALE GENOMIC DNA]</scope>
    <source>
        <strain evidence="4">TSY1</strain>
    </source>
</reference>
<evidence type="ECO:0000256" key="1">
    <source>
        <dbReference type="ARBA" id="ARBA00009199"/>
    </source>
</evidence>
<comment type="similarity">
    <text evidence="1">Belongs to the amidase family.</text>
</comment>
<evidence type="ECO:0000313" key="3">
    <source>
        <dbReference type="EMBL" id="ETW97678.1"/>
    </source>
</evidence>
<dbReference type="Proteomes" id="UP000019141">
    <property type="component" value="Unassembled WGS sequence"/>
</dbReference>
<dbReference type="PANTHER" id="PTHR11895:SF7">
    <property type="entry name" value="GLUTAMYL-TRNA(GLN) AMIDOTRANSFERASE SUBUNIT A, MITOCHONDRIAL"/>
    <property type="match status" value="1"/>
</dbReference>
<dbReference type="HOGENOM" id="CLU_009600_0_3_7"/>
<name>W4LHT9_ENTF1</name>
<comment type="caution">
    <text evidence="3">The sequence shown here is derived from an EMBL/GenBank/DDBJ whole genome shotgun (WGS) entry which is preliminary data.</text>
</comment>
<dbReference type="GO" id="GO:0003824">
    <property type="term" value="F:catalytic activity"/>
    <property type="evidence" value="ECO:0007669"/>
    <property type="project" value="InterPro"/>
</dbReference>
<accession>W4LHT9</accession>
<evidence type="ECO:0000259" key="2">
    <source>
        <dbReference type="Pfam" id="PF01425"/>
    </source>
</evidence>
<organism evidence="3 4">
    <name type="scientific">Entotheonella factor</name>
    <dbReference type="NCBI Taxonomy" id="1429438"/>
    <lineage>
        <taxon>Bacteria</taxon>
        <taxon>Pseudomonadati</taxon>
        <taxon>Nitrospinota/Tectimicrobiota group</taxon>
        <taxon>Candidatus Tectimicrobiota</taxon>
        <taxon>Candidatus Entotheonellia</taxon>
        <taxon>Candidatus Entotheonellales</taxon>
        <taxon>Candidatus Entotheonellaceae</taxon>
        <taxon>Candidatus Entotheonella</taxon>
    </lineage>
</organism>
<proteinExistence type="inferred from homology"/>